<organism evidence="1 2">
    <name type="scientific">Austropuccinia psidii MF-1</name>
    <dbReference type="NCBI Taxonomy" id="1389203"/>
    <lineage>
        <taxon>Eukaryota</taxon>
        <taxon>Fungi</taxon>
        <taxon>Dikarya</taxon>
        <taxon>Basidiomycota</taxon>
        <taxon>Pucciniomycotina</taxon>
        <taxon>Pucciniomycetes</taxon>
        <taxon>Pucciniales</taxon>
        <taxon>Sphaerophragmiaceae</taxon>
        <taxon>Austropuccinia</taxon>
    </lineage>
</organism>
<keyword evidence="2" id="KW-1185">Reference proteome</keyword>
<name>A0A9Q3HE36_9BASI</name>
<accession>A0A9Q3HE36</accession>
<dbReference type="AlphaFoldDB" id="A0A9Q3HE36"/>
<proteinExistence type="predicted"/>
<reference evidence="1" key="1">
    <citation type="submission" date="2021-03" db="EMBL/GenBank/DDBJ databases">
        <title>Draft genome sequence of rust myrtle Austropuccinia psidii MF-1, a brazilian biotype.</title>
        <authorList>
            <person name="Quecine M.C."/>
            <person name="Pachon D.M.R."/>
            <person name="Bonatelli M.L."/>
            <person name="Correr F.H."/>
            <person name="Franceschini L.M."/>
            <person name="Leite T.F."/>
            <person name="Margarido G.R.A."/>
            <person name="Almeida C.A."/>
            <person name="Ferrarezi J.A."/>
            <person name="Labate C.A."/>
        </authorList>
    </citation>
    <scope>NUCLEOTIDE SEQUENCE</scope>
    <source>
        <strain evidence="1">MF-1</strain>
    </source>
</reference>
<protein>
    <submittedName>
        <fullName evidence="1">Uncharacterized protein</fullName>
    </submittedName>
</protein>
<sequence>MWKRHCYIAAKCIAEAKEYNKQRYDKKHVEPDFKEGGQVLVSTLKFNNVKGPTKMRHSFVGLLTIIKLIGKNAVEVRLSQTILPNRR</sequence>
<dbReference type="Proteomes" id="UP000765509">
    <property type="component" value="Unassembled WGS sequence"/>
</dbReference>
<gene>
    <name evidence="1" type="ORF">O181_041743</name>
</gene>
<evidence type="ECO:0000313" key="1">
    <source>
        <dbReference type="EMBL" id="MBW0502028.1"/>
    </source>
</evidence>
<evidence type="ECO:0000313" key="2">
    <source>
        <dbReference type="Proteomes" id="UP000765509"/>
    </source>
</evidence>
<comment type="caution">
    <text evidence="1">The sequence shown here is derived from an EMBL/GenBank/DDBJ whole genome shotgun (WGS) entry which is preliminary data.</text>
</comment>
<dbReference type="EMBL" id="AVOT02016622">
    <property type="protein sequence ID" value="MBW0502028.1"/>
    <property type="molecule type" value="Genomic_DNA"/>
</dbReference>